<feature type="domain" description="Alpha-L-arabinofuranosidase C-terminal" evidence="9">
    <location>
        <begin position="295"/>
        <end position="486"/>
    </location>
</feature>
<dbReference type="EC" id="3.2.1.55" evidence="5"/>
<dbReference type="Proteomes" id="UP000637695">
    <property type="component" value="Unassembled WGS sequence"/>
</dbReference>
<comment type="catalytic activity">
    <reaction evidence="1">
        <text>Hydrolysis of terminal non-reducing alpha-L-arabinofuranoside residues in alpha-L-arabinosides.</text>
        <dbReference type="EC" id="3.2.1.55"/>
    </reaction>
</comment>
<dbReference type="EMBL" id="BMOY01000006">
    <property type="protein sequence ID" value="GGI99932.1"/>
    <property type="molecule type" value="Genomic_DNA"/>
</dbReference>
<comment type="subunit">
    <text evidence="4">Homohexamer; trimer of dimers.</text>
</comment>
<accession>A0A917K3S5</accession>
<organism evidence="10 11">
    <name type="scientific">Alicyclobacillus cellulosilyticus</name>
    <dbReference type="NCBI Taxonomy" id="1003997"/>
    <lineage>
        <taxon>Bacteria</taxon>
        <taxon>Bacillati</taxon>
        <taxon>Bacillota</taxon>
        <taxon>Bacilli</taxon>
        <taxon>Bacillales</taxon>
        <taxon>Alicyclobacillaceae</taxon>
        <taxon>Alicyclobacillus</taxon>
    </lineage>
</organism>
<keyword evidence="7" id="KW-0119">Carbohydrate metabolism</keyword>
<sequence>MTHRLIVDTARPKGTIHRYIYGHFAEHLGRCIYGGIWVGEESDIPNTQGIRNDVLEALKRIRIPVLRWPGGCFADTYHWKDGVGPRAQRKRTVNVHWGRVIEGNDFGTHEFMLLCELLACEPYICGNVGSGTVEEMQDWIEYMTFDGDSTMANWRRENGREHPWKLRFFGIGNESWGCGGHMRPEYYADVYRRYQTFVRGYGEQPIYRIACGASDHNYHWTEVLMREAGRYLDGISLHYYTIPGTWEHKGSAVEFTEDEWFVTMKKALVMDELIAKHAAIMDQYDPDRRVGLIVDEWGTWYDPEPGTNPAFLYQQNTMRDAVVAGVTLNIFNNRCDRVLMANLAQLVNVLQAPILTDGPHMVLTPTYHVFEMYKVHQDAQLLPVSIASTDVYAHGGEELPRVSVSASKDGAGQVHVTLCNIDHANSAHVTIEFRGQEIQRVVGTILTASDMSAHNTFEQPNAVQPTAFDAMSIRANHLDALLPPMSVVLLSAL</sequence>
<evidence type="ECO:0000256" key="5">
    <source>
        <dbReference type="ARBA" id="ARBA00012670"/>
    </source>
</evidence>
<keyword evidence="11" id="KW-1185">Reference proteome</keyword>
<evidence type="ECO:0000259" key="9">
    <source>
        <dbReference type="SMART" id="SM00813"/>
    </source>
</evidence>
<dbReference type="SUPFAM" id="SSF51011">
    <property type="entry name" value="Glycosyl hydrolase domain"/>
    <property type="match status" value="1"/>
</dbReference>
<dbReference type="GO" id="GO:0046373">
    <property type="term" value="P:L-arabinose metabolic process"/>
    <property type="evidence" value="ECO:0007669"/>
    <property type="project" value="InterPro"/>
</dbReference>
<comment type="pathway">
    <text evidence="2">Glycan metabolism.</text>
</comment>
<gene>
    <name evidence="10" type="primary">abf2</name>
    <name evidence="10" type="ORF">GCM10010885_06520</name>
</gene>
<dbReference type="SMART" id="SM00813">
    <property type="entry name" value="Alpha-L-AF_C"/>
    <property type="match status" value="1"/>
</dbReference>
<dbReference type="InterPro" id="IPR055235">
    <property type="entry name" value="ASD1_cat"/>
</dbReference>
<evidence type="ECO:0000256" key="8">
    <source>
        <dbReference type="ARBA" id="ARBA00023295"/>
    </source>
</evidence>
<dbReference type="RefSeq" id="WP_188881129.1">
    <property type="nucleotide sequence ID" value="NZ_BMOY01000006.1"/>
</dbReference>
<proteinExistence type="inferred from homology"/>
<evidence type="ECO:0000313" key="10">
    <source>
        <dbReference type="EMBL" id="GGI99932.1"/>
    </source>
</evidence>
<evidence type="ECO:0000256" key="2">
    <source>
        <dbReference type="ARBA" id="ARBA00004881"/>
    </source>
</evidence>
<dbReference type="PANTHER" id="PTHR43576:SF2">
    <property type="entry name" value="INTRACELLULAR EXO-ALPHA-L-ARABINOFURANOSIDASE 2"/>
    <property type="match status" value="1"/>
</dbReference>
<evidence type="ECO:0000256" key="7">
    <source>
        <dbReference type="ARBA" id="ARBA00023277"/>
    </source>
</evidence>
<dbReference type="GO" id="GO:0046556">
    <property type="term" value="F:alpha-L-arabinofuranosidase activity"/>
    <property type="evidence" value="ECO:0007669"/>
    <property type="project" value="UniProtKB-EC"/>
</dbReference>
<evidence type="ECO:0000313" key="11">
    <source>
        <dbReference type="Proteomes" id="UP000637695"/>
    </source>
</evidence>
<reference evidence="10" key="1">
    <citation type="journal article" date="2014" name="Int. J. Syst. Evol. Microbiol.">
        <title>Complete genome sequence of Corynebacterium casei LMG S-19264T (=DSM 44701T), isolated from a smear-ripened cheese.</title>
        <authorList>
            <consortium name="US DOE Joint Genome Institute (JGI-PGF)"/>
            <person name="Walter F."/>
            <person name="Albersmeier A."/>
            <person name="Kalinowski J."/>
            <person name="Ruckert C."/>
        </authorList>
    </citation>
    <scope>NUCLEOTIDE SEQUENCE</scope>
    <source>
        <strain evidence="10">JCM 18487</strain>
    </source>
</reference>
<dbReference type="Pfam" id="PF22848">
    <property type="entry name" value="ASD1_dom"/>
    <property type="match status" value="1"/>
</dbReference>
<evidence type="ECO:0000256" key="3">
    <source>
        <dbReference type="ARBA" id="ARBA00007186"/>
    </source>
</evidence>
<dbReference type="InterPro" id="IPR010720">
    <property type="entry name" value="Alpha-L-AF_C"/>
</dbReference>
<reference evidence="10" key="2">
    <citation type="submission" date="2020-09" db="EMBL/GenBank/DDBJ databases">
        <authorList>
            <person name="Sun Q."/>
            <person name="Ohkuma M."/>
        </authorList>
    </citation>
    <scope>NUCLEOTIDE SEQUENCE</scope>
    <source>
        <strain evidence="10">JCM 18487</strain>
    </source>
</reference>
<dbReference type="InterPro" id="IPR013780">
    <property type="entry name" value="Glyco_hydro_b"/>
</dbReference>
<dbReference type="SUPFAM" id="SSF51445">
    <property type="entry name" value="(Trans)glycosidases"/>
    <property type="match status" value="1"/>
</dbReference>
<evidence type="ECO:0000256" key="6">
    <source>
        <dbReference type="ARBA" id="ARBA00022801"/>
    </source>
</evidence>
<comment type="similarity">
    <text evidence="3">Belongs to the glycosyl hydrolase 51 family.</text>
</comment>
<dbReference type="GO" id="GO:0000272">
    <property type="term" value="P:polysaccharide catabolic process"/>
    <property type="evidence" value="ECO:0007669"/>
    <property type="project" value="TreeGrafter"/>
</dbReference>
<protein>
    <recommendedName>
        <fullName evidence="5">non-reducing end alpha-L-arabinofuranosidase</fullName>
        <ecNumber evidence="5">3.2.1.55</ecNumber>
    </recommendedName>
</protein>
<dbReference type="PANTHER" id="PTHR43576">
    <property type="entry name" value="ALPHA-L-ARABINOFURANOSIDASE C-RELATED"/>
    <property type="match status" value="1"/>
</dbReference>
<dbReference type="InterPro" id="IPR017853">
    <property type="entry name" value="GH"/>
</dbReference>
<dbReference type="AlphaFoldDB" id="A0A917K3S5"/>
<name>A0A917K3S5_9BACL</name>
<keyword evidence="8" id="KW-0326">Glycosidase</keyword>
<comment type="caution">
    <text evidence="10">The sequence shown here is derived from an EMBL/GenBank/DDBJ whole genome shotgun (WGS) entry which is preliminary data.</text>
</comment>
<dbReference type="Gene3D" id="3.20.20.80">
    <property type="entry name" value="Glycosidases"/>
    <property type="match status" value="1"/>
</dbReference>
<evidence type="ECO:0000256" key="1">
    <source>
        <dbReference type="ARBA" id="ARBA00001462"/>
    </source>
</evidence>
<evidence type="ECO:0000256" key="4">
    <source>
        <dbReference type="ARBA" id="ARBA00011165"/>
    </source>
</evidence>
<keyword evidence="6" id="KW-0378">Hydrolase</keyword>
<dbReference type="Gene3D" id="2.60.40.1180">
    <property type="entry name" value="Golgi alpha-mannosidase II"/>
    <property type="match status" value="1"/>
</dbReference>
<dbReference type="Pfam" id="PF06964">
    <property type="entry name" value="Alpha-L-AF_C"/>
    <property type="match status" value="1"/>
</dbReference>